<feature type="domain" description="SIS" evidence="1">
    <location>
        <begin position="109"/>
        <end position="208"/>
    </location>
</feature>
<reference evidence="2 3" key="1">
    <citation type="submission" date="2018-06" db="EMBL/GenBank/DDBJ databases">
        <authorList>
            <consortium name="Pathogen Informatics"/>
            <person name="Doyle S."/>
        </authorList>
    </citation>
    <scope>NUCLEOTIDE SEQUENCE [LARGE SCALE GENOMIC DNA]</scope>
    <source>
        <strain evidence="2 3">NCTC7023</strain>
    </source>
</reference>
<dbReference type="SUPFAM" id="SSF46689">
    <property type="entry name" value="Homeodomain-like"/>
    <property type="match status" value="1"/>
</dbReference>
<dbReference type="InterPro" id="IPR047640">
    <property type="entry name" value="RpiR-like"/>
</dbReference>
<protein>
    <submittedName>
        <fullName evidence="2">DNA-binding transcriptional repressor RpiR</fullName>
    </submittedName>
</protein>
<dbReference type="Proteomes" id="UP000255476">
    <property type="component" value="Unassembled WGS sequence"/>
</dbReference>
<dbReference type="GO" id="GO:1901135">
    <property type="term" value="P:carbohydrate derivative metabolic process"/>
    <property type="evidence" value="ECO:0007669"/>
    <property type="project" value="InterPro"/>
</dbReference>
<accession>A0AAX2LG17</accession>
<evidence type="ECO:0000313" key="2">
    <source>
        <dbReference type="EMBL" id="SUO81696.1"/>
    </source>
</evidence>
<name>A0AAX2LG17_STRSZ</name>
<dbReference type="Gene3D" id="1.10.10.10">
    <property type="entry name" value="Winged helix-like DNA-binding domain superfamily/Winged helix DNA-binding domain"/>
    <property type="match status" value="1"/>
</dbReference>
<dbReference type="Pfam" id="PF01380">
    <property type="entry name" value="SIS"/>
    <property type="match status" value="1"/>
</dbReference>
<dbReference type="EMBL" id="UHHT01000001">
    <property type="protein sequence ID" value="SUO81696.1"/>
    <property type="molecule type" value="Genomic_DNA"/>
</dbReference>
<gene>
    <name evidence="2" type="ORF">NCTC7023_01045</name>
</gene>
<dbReference type="InterPro" id="IPR036388">
    <property type="entry name" value="WH-like_DNA-bd_sf"/>
</dbReference>
<comment type="caution">
    <text evidence="2">The sequence shown here is derived from an EMBL/GenBank/DDBJ whole genome shotgun (WGS) entry which is preliminary data.</text>
</comment>
<organism evidence="2 3">
    <name type="scientific">Streptococcus equi subsp. zooepidemicus</name>
    <dbReference type="NCBI Taxonomy" id="40041"/>
    <lineage>
        <taxon>Bacteria</taxon>
        <taxon>Bacillati</taxon>
        <taxon>Bacillota</taxon>
        <taxon>Bacilli</taxon>
        <taxon>Lactobacillales</taxon>
        <taxon>Streptococcaceae</taxon>
        <taxon>Streptococcus</taxon>
    </lineage>
</organism>
<dbReference type="InterPro" id="IPR046348">
    <property type="entry name" value="SIS_dom_sf"/>
</dbReference>
<dbReference type="Gene3D" id="3.40.50.10490">
    <property type="entry name" value="Glucose-6-phosphate isomerase like protein, domain 1"/>
    <property type="match status" value="1"/>
</dbReference>
<dbReference type="GO" id="GO:0097367">
    <property type="term" value="F:carbohydrate derivative binding"/>
    <property type="evidence" value="ECO:0007669"/>
    <property type="project" value="InterPro"/>
</dbReference>
<dbReference type="AlphaFoldDB" id="A0AAX2LG17"/>
<proteinExistence type="predicted"/>
<evidence type="ECO:0000313" key="3">
    <source>
        <dbReference type="Proteomes" id="UP000255476"/>
    </source>
</evidence>
<dbReference type="InterPro" id="IPR001347">
    <property type="entry name" value="SIS_dom"/>
</dbReference>
<dbReference type="GO" id="GO:0003700">
    <property type="term" value="F:DNA-binding transcription factor activity"/>
    <property type="evidence" value="ECO:0007669"/>
    <property type="project" value="InterPro"/>
</dbReference>
<dbReference type="PANTHER" id="PTHR30514">
    <property type="entry name" value="GLUCOKINASE"/>
    <property type="match status" value="1"/>
</dbReference>
<dbReference type="RefSeq" id="WP_111678361.1">
    <property type="nucleotide sequence ID" value="NZ_CP065191.1"/>
</dbReference>
<sequence length="238" mass="27314">MSPIYHPNRLFPNNSFYPEDGKLIESIIRMIETGENLDIRHIAKINYTSPSSISRLAKRAGFSHFKEFIFFLSTTSQQKNKSQLANLPFARTDSDWEAIGNQLRHAFTEKKIFLFGEGFCQFLVAYTYRKLLLKKIYPVNLDGVEISTVSDDTPHTLITFSHSGENKRGLIKIDECKQRDGCVIAITASSNSSYHQRSDHCIIVESHTIATDYENQHLNFFFGNSLNLVEYLIDQFTN</sequence>
<dbReference type="GO" id="GO:0003677">
    <property type="term" value="F:DNA binding"/>
    <property type="evidence" value="ECO:0007669"/>
    <property type="project" value="UniProtKB-KW"/>
</dbReference>
<dbReference type="InterPro" id="IPR009057">
    <property type="entry name" value="Homeodomain-like_sf"/>
</dbReference>
<dbReference type="SUPFAM" id="SSF53697">
    <property type="entry name" value="SIS domain"/>
    <property type="match status" value="1"/>
</dbReference>
<keyword evidence="2" id="KW-0238">DNA-binding</keyword>
<dbReference type="PANTHER" id="PTHR30514:SF21">
    <property type="entry name" value="RPIR-FAMILY TRANSCRIPTIONAL REGULATOR"/>
    <property type="match status" value="1"/>
</dbReference>
<evidence type="ECO:0000259" key="1">
    <source>
        <dbReference type="Pfam" id="PF01380"/>
    </source>
</evidence>